<name>A0A2V0NPB1_9CHLO</name>
<dbReference type="InParanoid" id="A0A2V0NPB1"/>
<evidence type="ECO:0000256" key="2">
    <source>
        <dbReference type="ARBA" id="ARBA00022980"/>
    </source>
</evidence>
<dbReference type="GO" id="GO:0006412">
    <property type="term" value="P:translation"/>
    <property type="evidence" value="ECO:0007669"/>
    <property type="project" value="TreeGrafter"/>
</dbReference>
<evidence type="ECO:0000256" key="4">
    <source>
        <dbReference type="SAM" id="MobiDB-lite"/>
    </source>
</evidence>
<feature type="region of interest" description="Disordered" evidence="4">
    <location>
        <begin position="55"/>
        <end position="74"/>
    </location>
</feature>
<feature type="region of interest" description="Disordered" evidence="4">
    <location>
        <begin position="14"/>
        <end position="39"/>
    </location>
</feature>
<dbReference type="InterPro" id="IPR050437">
    <property type="entry name" value="Ribos_protein_bS1-like"/>
</dbReference>
<dbReference type="GO" id="GO:0005840">
    <property type="term" value="C:ribosome"/>
    <property type="evidence" value="ECO:0007669"/>
    <property type="project" value="UniProtKB-KW"/>
</dbReference>
<evidence type="ECO:0000259" key="5">
    <source>
        <dbReference type="PROSITE" id="PS50126"/>
    </source>
</evidence>
<proteinExistence type="inferred from homology"/>
<comment type="caution">
    <text evidence="6">The sequence shown here is derived from an EMBL/GenBank/DDBJ whole genome shotgun (WGS) entry which is preliminary data.</text>
</comment>
<keyword evidence="3" id="KW-0687">Ribonucleoprotein</keyword>
<evidence type="ECO:0000256" key="3">
    <source>
        <dbReference type="ARBA" id="ARBA00023274"/>
    </source>
</evidence>
<dbReference type="Proteomes" id="UP000247498">
    <property type="component" value="Unassembled WGS sequence"/>
</dbReference>
<dbReference type="PROSITE" id="PS50126">
    <property type="entry name" value="S1"/>
    <property type="match status" value="3"/>
</dbReference>
<gene>
    <name evidence="6" type="ORF">Rsub_02030</name>
</gene>
<evidence type="ECO:0000313" key="6">
    <source>
        <dbReference type="EMBL" id="GBF89458.1"/>
    </source>
</evidence>
<keyword evidence="7" id="KW-1185">Reference proteome</keyword>
<dbReference type="PANTHER" id="PTHR10724:SF7">
    <property type="entry name" value="SMALL RIBOSOMAL SUBUNIT PROTEIN BS1C"/>
    <property type="match status" value="1"/>
</dbReference>
<protein>
    <submittedName>
        <fullName evidence="6">30S ribosomal protein S1</fullName>
    </submittedName>
</protein>
<dbReference type="InterPro" id="IPR003029">
    <property type="entry name" value="S1_domain"/>
</dbReference>
<dbReference type="EMBL" id="BDRX01000010">
    <property type="protein sequence ID" value="GBF89458.1"/>
    <property type="molecule type" value="Genomic_DNA"/>
</dbReference>
<dbReference type="AlphaFoldDB" id="A0A2V0NPB1"/>
<evidence type="ECO:0000313" key="7">
    <source>
        <dbReference type="Proteomes" id="UP000247498"/>
    </source>
</evidence>
<dbReference type="OrthoDB" id="412781at2759"/>
<dbReference type="GO" id="GO:0003735">
    <property type="term" value="F:structural constituent of ribosome"/>
    <property type="evidence" value="ECO:0007669"/>
    <property type="project" value="TreeGrafter"/>
</dbReference>
<feature type="domain" description="S1 motif" evidence="5">
    <location>
        <begin position="145"/>
        <end position="214"/>
    </location>
</feature>
<feature type="region of interest" description="Disordered" evidence="4">
    <location>
        <begin position="433"/>
        <end position="454"/>
    </location>
</feature>
<accession>A0A2V0NPB1</accession>
<organism evidence="6 7">
    <name type="scientific">Raphidocelis subcapitata</name>
    <dbReference type="NCBI Taxonomy" id="307507"/>
    <lineage>
        <taxon>Eukaryota</taxon>
        <taxon>Viridiplantae</taxon>
        <taxon>Chlorophyta</taxon>
        <taxon>core chlorophytes</taxon>
        <taxon>Chlorophyceae</taxon>
        <taxon>CS clade</taxon>
        <taxon>Sphaeropleales</taxon>
        <taxon>Selenastraceae</taxon>
        <taxon>Raphidocelis</taxon>
    </lineage>
</organism>
<dbReference type="PANTHER" id="PTHR10724">
    <property type="entry name" value="30S RIBOSOMAL PROTEIN S1"/>
    <property type="match status" value="1"/>
</dbReference>
<dbReference type="GO" id="GO:1990904">
    <property type="term" value="C:ribonucleoprotein complex"/>
    <property type="evidence" value="ECO:0007669"/>
    <property type="project" value="UniProtKB-KW"/>
</dbReference>
<dbReference type="SMART" id="SM00316">
    <property type="entry name" value="S1"/>
    <property type="match status" value="3"/>
</dbReference>
<dbReference type="GO" id="GO:0003729">
    <property type="term" value="F:mRNA binding"/>
    <property type="evidence" value="ECO:0007669"/>
    <property type="project" value="TreeGrafter"/>
</dbReference>
<keyword evidence="2 6" id="KW-0689">Ribosomal protein</keyword>
<dbReference type="STRING" id="307507.A0A2V0NPB1"/>
<evidence type="ECO:0000256" key="1">
    <source>
        <dbReference type="ARBA" id="ARBA00006767"/>
    </source>
</evidence>
<dbReference type="Pfam" id="PF00575">
    <property type="entry name" value="S1"/>
    <property type="match status" value="3"/>
</dbReference>
<sequence length="454" mass="49134">MAFALRAGSTPLLGAASGRSRQHCAGLRPQQQRPVLASSSSAARRLKVAAIEQPTTYQPEQPEQQQAAVAGAAADPELDQQLAVQQLDEAQENLLKWMLFLDSDAQDADLDEMEDLEEVGDEEFAGLYDEVETMLEESEASFKVGDKVYGTVYEVDEDGAYVEIGAKTAGFVPLVECSLGKLKTPLEVLRPGMKREFVVAENEDEYGEVILSLAAMEAQTFWQRTRQMQEEDVPVMVTIVAVNRGGLMVQYAHLEGFIPVSQLGQSITADTMESFIGAEIPAKFLDIDEESERLVFSHRRASSSADMQGYKVGDVVVGVVQSVRPYGAFVDIGGAIGLLHISQITHERLTTVDQVLAEGDKLKVMILSQDPDRGRVTLSTKKLEPEPGDMLRDPQKVFENADRMAEAFKQRVAAADSAALGSYDAAGEYPALDAGYPPPGAPVGGAEQGAAFDA</sequence>
<reference evidence="6 7" key="1">
    <citation type="journal article" date="2018" name="Sci. Rep.">
        <title>Raphidocelis subcapitata (=Pseudokirchneriella subcapitata) provides an insight into genome evolution and environmental adaptations in the Sphaeropleales.</title>
        <authorList>
            <person name="Suzuki S."/>
            <person name="Yamaguchi H."/>
            <person name="Nakajima N."/>
            <person name="Kawachi M."/>
        </authorList>
    </citation>
    <scope>NUCLEOTIDE SEQUENCE [LARGE SCALE GENOMIC DNA]</scope>
    <source>
        <strain evidence="6 7">NIES-35</strain>
    </source>
</reference>
<dbReference type="FunCoup" id="A0A2V0NPB1">
    <property type="interactions" value="776"/>
</dbReference>
<comment type="similarity">
    <text evidence="1">Belongs to the bacterial ribosomal protein bS1 family.</text>
</comment>
<feature type="domain" description="S1 motif" evidence="5">
    <location>
        <begin position="232"/>
        <end position="299"/>
    </location>
</feature>
<dbReference type="SUPFAM" id="SSF50249">
    <property type="entry name" value="Nucleic acid-binding proteins"/>
    <property type="match status" value="3"/>
</dbReference>
<dbReference type="CDD" id="cd04465">
    <property type="entry name" value="S1_RPS1_repeat_ec2_hs2"/>
    <property type="match status" value="1"/>
</dbReference>
<feature type="domain" description="S1 motif" evidence="5">
    <location>
        <begin position="313"/>
        <end position="381"/>
    </location>
</feature>
<dbReference type="InterPro" id="IPR012340">
    <property type="entry name" value="NA-bd_OB-fold"/>
</dbReference>
<dbReference type="Gene3D" id="2.40.50.140">
    <property type="entry name" value="Nucleic acid-binding proteins"/>
    <property type="match status" value="3"/>
</dbReference>